<evidence type="ECO:0000313" key="2">
    <source>
        <dbReference type="EMBL" id="KAE8984009.1"/>
    </source>
</evidence>
<evidence type="ECO:0000313" key="3">
    <source>
        <dbReference type="Proteomes" id="UP000429607"/>
    </source>
</evidence>
<evidence type="ECO:0000256" key="1">
    <source>
        <dbReference type="SAM" id="MobiDB-lite"/>
    </source>
</evidence>
<dbReference type="EMBL" id="QXFV01002734">
    <property type="protein sequence ID" value="KAE8984009.1"/>
    <property type="molecule type" value="Genomic_DNA"/>
</dbReference>
<feature type="region of interest" description="Disordered" evidence="1">
    <location>
        <begin position="146"/>
        <end position="184"/>
    </location>
</feature>
<proteinExistence type="predicted"/>
<name>A0A6A3IM21_9STRA</name>
<dbReference type="Proteomes" id="UP000429607">
    <property type="component" value="Unassembled WGS sequence"/>
</dbReference>
<dbReference type="AlphaFoldDB" id="A0A6A3IM21"/>
<accession>A0A6A3IM21</accession>
<organism evidence="2 3">
    <name type="scientific">Phytophthora rubi</name>
    <dbReference type="NCBI Taxonomy" id="129364"/>
    <lineage>
        <taxon>Eukaryota</taxon>
        <taxon>Sar</taxon>
        <taxon>Stramenopiles</taxon>
        <taxon>Oomycota</taxon>
        <taxon>Peronosporomycetes</taxon>
        <taxon>Peronosporales</taxon>
        <taxon>Peronosporaceae</taxon>
        <taxon>Phytophthora</taxon>
    </lineage>
</organism>
<protein>
    <submittedName>
        <fullName evidence="2">Uncharacterized protein</fullName>
    </submittedName>
</protein>
<comment type="caution">
    <text evidence="2">The sequence shown here is derived from an EMBL/GenBank/DDBJ whole genome shotgun (WGS) entry which is preliminary data.</text>
</comment>
<sequence length="184" mass="20228">MAHLHMELNNFLHEDPVMRTMQLKLLGSLSGPVQAPSSTANKLDAAIELLHLLEEAGFTTGAFDADDLFHLAIDEIRISAESLFNLLKPLTRSANDLKVKIRAPRLAKSTPDQITLADPLQEPTSNLETRFQAAMSRFLNERPEIRASRLAVSRPNPGEQDGDMESVGSQDHPSTGSTTWTIST</sequence>
<feature type="compositionally biased region" description="Polar residues" evidence="1">
    <location>
        <begin position="167"/>
        <end position="184"/>
    </location>
</feature>
<gene>
    <name evidence="2" type="ORF">PR001_g23289</name>
</gene>
<reference evidence="2 3" key="1">
    <citation type="submission" date="2018-09" db="EMBL/GenBank/DDBJ databases">
        <title>Genomic investigation of the strawberry pathogen Phytophthora fragariae indicates pathogenicity is determined by transcriptional variation in three key races.</title>
        <authorList>
            <person name="Adams T.M."/>
            <person name="Armitage A.D."/>
            <person name="Sobczyk M.K."/>
            <person name="Bates H.J."/>
            <person name="Dunwell J.M."/>
            <person name="Nellist C.F."/>
            <person name="Harrison R.J."/>
        </authorList>
    </citation>
    <scope>NUCLEOTIDE SEQUENCE [LARGE SCALE GENOMIC DNA]</scope>
    <source>
        <strain evidence="2 3">SCRP249</strain>
    </source>
</reference>